<keyword evidence="4 8" id="KW-0067">ATP-binding</keyword>
<keyword evidence="6 8" id="KW-0030">Aminoacyl-tRNA synthetase</keyword>
<dbReference type="SUPFAM" id="SSF52374">
    <property type="entry name" value="Nucleotidylyl transferase"/>
    <property type="match status" value="1"/>
</dbReference>
<evidence type="ECO:0000256" key="2">
    <source>
        <dbReference type="ARBA" id="ARBA00022598"/>
    </source>
</evidence>
<evidence type="ECO:0000313" key="10">
    <source>
        <dbReference type="EMBL" id="PZO87425.1"/>
    </source>
</evidence>
<feature type="binding site" evidence="8">
    <location>
        <begin position="197"/>
        <end position="201"/>
    </location>
    <ligand>
        <name>ATP</name>
        <dbReference type="ChEBI" id="CHEBI:30616"/>
    </ligand>
</feature>
<evidence type="ECO:0000256" key="1">
    <source>
        <dbReference type="ARBA" id="ARBA00005594"/>
    </source>
</evidence>
<dbReference type="InterPro" id="IPR002305">
    <property type="entry name" value="aa-tRNA-synth_Ic"/>
</dbReference>
<dbReference type="InterPro" id="IPR002306">
    <property type="entry name" value="Trp-tRNA-ligase"/>
</dbReference>
<keyword evidence="3 8" id="KW-0547">Nucleotide-binding</keyword>
<name>A0A2W5BWG0_9BACT</name>
<evidence type="ECO:0000256" key="3">
    <source>
        <dbReference type="ARBA" id="ARBA00022741"/>
    </source>
</evidence>
<dbReference type="EMBL" id="QFNK01000058">
    <property type="protein sequence ID" value="PZO87425.1"/>
    <property type="molecule type" value="Genomic_DNA"/>
</dbReference>
<feature type="binding site" evidence="8">
    <location>
        <position position="135"/>
    </location>
    <ligand>
        <name>L-tryptophan</name>
        <dbReference type="ChEBI" id="CHEBI:57912"/>
    </ligand>
</feature>
<dbReference type="InterPro" id="IPR014729">
    <property type="entry name" value="Rossmann-like_a/b/a_fold"/>
</dbReference>
<feature type="short sequence motif" description="'KMSKS' region" evidence="8">
    <location>
        <begin position="197"/>
        <end position="201"/>
    </location>
</feature>
<dbReference type="PANTHER" id="PTHR43766">
    <property type="entry name" value="TRYPTOPHAN--TRNA LIGASE, MITOCHONDRIAL"/>
    <property type="match status" value="1"/>
</dbReference>
<feature type="binding site" evidence="8">
    <location>
        <begin position="9"/>
        <end position="11"/>
    </location>
    <ligand>
        <name>ATP</name>
        <dbReference type="ChEBI" id="CHEBI:30616"/>
    </ligand>
</feature>
<dbReference type="GO" id="GO:0005524">
    <property type="term" value="F:ATP binding"/>
    <property type="evidence" value="ECO:0007669"/>
    <property type="project" value="UniProtKB-UniRule"/>
</dbReference>
<evidence type="ECO:0000256" key="5">
    <source>
        <dbReference type="ARBA" id="ARBA00022917"/>
    </source>
</evidence>
<dbReference type="GO" id="GO:0005829">
    <property type="term" value="C:cytosol"/>
    <property type="evidence" value="ECO:0007669"/>
    <property type="project" value="TreeGrafter"/>
</dbReference>
<sequence length="336" mass="37180">MRRIFSGMQPTNRLTLGNYLGALRNWVKLQDEGGTECIYCVVDLHANTTGYNPDTLKDSTREVAAAYIAAGVDPAKSIIFPQSAVLGHAQLGWMLGCITPLGWLNRMTQFKDKAGKDKEKASAGLYTYPVLMAADVLLYHGTHVPVGDDQKQHVELMRDIAISFNQHIAKRDFFPVPEPLIMGEATRVMSLRDGTAKMSKSAESDMSRINLTDDAETIQNKIRKAKTDAGSVPASEMEFEGRPEAKNLITIYSALADTSREKVMAEYGGQQFSAFKNALADLMVAKMGPITDRMRELMQDKGEIDRILRNSADKANAIAEPVLKEATDILGFWNER</sequence>
<dbReference type="PANTHER" id="PTHR43766:SF1">
    <property type="entry name" value="TRYPTOPHAN--TRNA LIGASE, MITOCHONDRIAL"/>
    <property type="match status" value="1"/>
</dbReference>
<protein>
    <recommendedName>
        <fullName evidence="8">Tryptophan--tRNA ligase</fullName>
        <ecNumber evidence="8">6.1.1.2</ecNumber>
    </recommendedName>
    <alternativeName>
        <fullName evidence="8">Tryptophanyl-tRNA synthetase</fullName>
        <shortName evidence="8">TrpRS</shortName>
    </alternativeName>
</protein>
<evidence type="ECO:0000313" key="11">
    <source>
        <dbReference type="Proteomes" id="UP000249557"/>
    </source>
</evidence>
<dbReference type="Gene3D" id="1.10.240.10">
    <property type="entry name" value="Tyrosyl-Transfer RNA Synthetase"/>
    <property type="match status" value="1"/>
</dbReference>
<keyword evidence="8" id="KW-0963">Cytoplasm</keyword>
<feature type="binding site" evidence="8">
    <location>
        <begin position="147"/>
        <end position="149"/>
    </location>
    <ligand>
        <name>ATP</name>
        <dbReference type="ChEBI" id="CHEBI:30616"/>
    </ligand>
</feature>
<accession>A0A2W5BWG0</accession>
<evidence type="ECO:0000256" key="6">
    <source>
        <dbReference type="ARBA" id="ARBA00023146"/>
    </source>
</evidence>
<reference evidence="10 11" key="1">
    <citation type="submission" date="2017-08" db="EMBL/GenBank/DDBJ databases">
        <title>Infants hospitalized years apart are colonized by the same room-sourced microbial strains.</title>
        <authorList>
            <person name="Brooks B."/>
            <person name="Olm M.R."/>
            <person name="Firek B.A."/>
            <person name="Baker R."/>
            <person name="Thomas B.C."/>
            <person name="Morowitz M.J."/>
            <person name="Banfield J.F."/>
        </authorList>
    </citation>
    <scope>NUCLEOTIDE SEQUENCE [LARGE SCALE GENOMIC DNA]</scope>
    <source>
        <strain evidence="10">S2_018_000_R2_104</strain>
    </source>
</reference>
<dbReference type="GO" id="GO:0004830">
    <property type="term" value="F:tryptophan-tRNA ligase activity"/>
    <property type="evidence" value="ECO:0007669"/>
    <property type="project" value="UniProtKB-UniRule"/>
</dbReference>
<dbReference type="InterPro" id="IPR050203">
    <property type="entry name" value="Trp-tRNA_synthetase"/>
</dbReference>
<keyword evidence="5 8" id="KW-0648">Protein biosynthesis</keyword>
<dbReference type="AlphaFoldDB" id="A0A2W5BWG0"/>
<gene>
    <name evidence="8 10" type="primary">trpS</name>
    <name evidence="10" type="ORF">DI626_04020</name>
</gene>
<dbReference type="PRINTS" id="PR01039">
    <property type="entry name" value="TRNASYNTHTRP"/>
</dbReference>
<evidence type="ECO:0000256" key="9">
    <source>
        <dbReference type="RuleBase" id="RU363036"/>
    </source>
</evidence>
<feature type="short sequence motif" description="'HIGH' region" evidence="8">
    <location>
        <begin position="10"/>
        <end position="18"/>
    </location>
</feature>
<comment type="subunit">
    <text evidence="8">Homodimer.</text>
</comment>
<dbReference type="Pfam" id="PF00579">
    <property type="entry name" value="tRNA-synt_1b"/>
    <property type="match status" value="1"/>
</dbReference>
<evidence type="ECO:0000256" key="8">
    <source>
        <dbReference type="HAMAP-Rule" id="MF_00140"/>
    </source>
</evidence>
<dbReference type="Proteomes" id="UP000249557">
    <property type="component" value="Unassembled WGS sequence"/>
</dbReference>
<comment type="subcellular location">
    <subcellularLocation>
        <location evidence="8">Cytoplasm</location>
    </subcellularLocation>
</comment>
<feature type="binding site" evidence="8">
    <location>
        <begin position="17"/>
        <end position="18"/>
    </location>
    <ligand>
        <name>ATP</name>
        <dbReference type="ChEBI" id="CHEBI:30616"/>
    </ligand>
</feature>
<feature type="binding site" evidence="8">
    <location>
        <position position="188"/>
    </location>
    <ligand>
        <name>ATP</name>
        <dbReference type="ChEBI" id="CHEBI:30616"/>
    </ligand>
</feature>
<comment type="catalytic activity">
    <reaction evidence="7 8">
        <text>tRNA(Trp) + L-tryptophan + ATP = L-tryptophyl-tRNA(Trp) + AMP + diphosphate + H(+)</text>
        <dbReference type="Rhea" id="RHEA:24080"/>
        <dbReference type="Rhea" id="RHEA-COMP:9671"/>
        <dbReference type="Rhea" id="RHEA-COMP:9705"/>
        <dbReference type="ChEBI" id="CHEBI:15378"/>
        <dbReference type="ChEBI" id="CHEBI:30616"/>
        <dbReference type="ChEBI" id="CHEBI:33019"/>
        <dbReference type="ChEBI" id="CHEBI:57912"/>
        <dbReference type="ChEBI" id="CHEBI:78442"/>
        <dbReference type="ChEBI" id="CHEBI:78535"/>
        <dbReference type="ChEBI" id="CHEBI:456215"/>
        <dbReference type="EC" id="6.1.1.2"/>
    </reaction>
</comment>
<comment type="function">
    <text evidence="8">Catalyzes the attachment of tryptophan to tRNA(Trp).</text>
</comment>
<dbReference type="CDD" id="cd00806">
    <property type="entry name" value="TrpRS_core"/>
    <property type="match status" value="1"/>
</dbReference>
<dbReference type="EC" id="6.1.1.2" evidence="8"/>
<evidence type="ECO:0000256" key="7">
    <source>
        <dbReference type="ARBA" id="ARBA00049929"/>
    </source>
</evidence>
<dbReference type="HAMAP" id="MF_00140_B">
    <property type="entry name" value="Trp_tRNA_synth_B"/>
    <property type="match status" value="1"/>
</dbReference>
<comment type="similarity">
    <text evidence="1 8 9">Belongs to the class-I aminoacyl-tRNA synthetase family.</text>
</comment>
<dbReference type="Gene3D" id="3.40.50.620">
    <property type="entry name" value="HUPs"/>
    <property type="match status" value="1"/>
</dbReference>
<dbReference type="FunFam" id="1.10.240.10:FF:000002">
    <property type="entry name" value="Tryptophan--tRNA ligase"/>
    <property type="match status" value="1"/>
</dbReference>
<dbReference type="InterPro" id="IPR001412">
    <property type="entry name" value="aa-tRNA-synth_I_CS"/>
</dbReference>
<evidence type="ECO:0000256" key="4">
    <source>
        <dbReference type="ARBA" id="ARBA00022840"/>
    </source>
</evidence>
<keyword evidence="2 8" id="KW-0436">Ligase</keyword>
<dbReference type="GO" id="GO:0006436">
    <property type="term" value="P:tryptophanyl-tRNA aminoacylation"/>
    <property type="evidence" value="ECO:0007669"/>
    <property type="project" value="UniProtKB-UniRule"/>
</dbReference>
<proteinExistence type="inferred from homology"/>
<organism evidence="10 11">
    <name type="scientific">Micavibrio aeruginosavorus</name>
    <dbReference type="NCBI Taxonomy" id="349221"/>
    <lineage>
        <taxon>Bacteria</taxon>
        <taxon>Pseudomonadati</taxon>
        <taxon>Bdellovibrionota</taxon>
        <taxon>Bdellovibrionia</taxon>
        <taxon>Bdellovibrionales</taxon>
        <taxon>Pseudobdellovibrionaceae</taxon>
        <taxon>Micavibrio</taxon>
    </lineage>
</organism>
<dbReference type="PROSITE" id="PS00178">
    <property type="entry name" value="AA_TRNA_LIGASE_I"/>
    <property type="match status" value="1"/>
</dbReference>
<dbReference type="NCBIfam" id="TIGR00233">
    <property type="entry name" value="trpS"/>
    <property type="match status" value="1"/>
</dbReference>
<dbReference type="InterPro" id="IPR024109">
    <property type="entry name" value="Trp-tRNA-ligase_bac-type"/>
</dbReference>
<comment type="caution">
    <text evidence="10">The sequence shown here is derived from an EMBL/GenBank/DDBJ whole genome shotgun (WGS) entry which is preliminary data.</text>
</comment>